<dbReference type="EMBL" id="MH766486">
    <property type="protein sequence ID" value="AYO45649.1"/>
    <property type="molecule type" value="Genomic_DNA"/>
</dbReference>
<protein>
    <recommendedName>
        <fullName evidence="12">ATP synthase complex subunit 8</fullName>
    </recommendedName>
</protein>
<sequence>MPQMMPMGWVILFIMFSTTLIIFASMNYYTWIPKSKYTLKKTVTKNSINWKW</sequence>
<evidence type="ECO:0000256" key="11">
    <source>
        <dbReference type="ARBA" id="ARBA00023136"/>
    </source>
</evidence>
<evidence type="ECO:0000256" key="9">
    <source>
        <dbReference type="ARBA" id="ARBA00023065"/>
    </source>
</evidence>
<dbReference type="GO" id="GO:0015078">
    <property type="term" value="F:proton transmembrane transporter activity"/>
    <property type="evidence" value="ECO:0007669"/>
    <property type="project" value="InterPro"/>
</dbReference>
<evidence type="ECO:0000256" key="10">
    <source>
        <dbReference type="ARBA" id="ARBA00023128"/>
    </source>
</evidence>
<dbReference type="GeneID" id="38570752"/>
<keyword evidence="4 12" id="KW-0813">Transport</keyword>
<accession>A0A3G2SEH1</accession>
<keyword evidence="6 12" id="KW-0812">Transmembrane</keyword>
<evidence type="ECO:0000313" key="14">
    <source>
        <dbReference type="EMBL" id="AYO45649.1"/>
    </source>
</evidence>
<keyword evidence="8 13" id="KW-1133">Transmembrane helix</keyword>
<keyword evidence="7 12" id="KW-0375">Hydrogen ion transport</keyword>
<dbReference type="RefSeq" id="YP_009544241.1">
    <property type="nucleotide sequence ID" value="NC_040119.1"/>
</dbReference>
<evidence type="ECO:0000256" key="12">
    <source>
        <dbReference type="RuleBase" id="RU003661"/>
    </source>
</evidence>
<organism evidence="14">
    <name type="scientific">Roisinitermes ebogoensis</name>
    <dbReference type="NCBI Taxonomy" id="2483479"/>
    <lineage>
        <taxon>Eukaryota</taxon>
        <taxon>Metazoa</taxon>
        <taxon>Ecdysozoa</taxon>
        <taxon>Arthropoda</taxon>
        <taxon>Hexapoda</taxon>
        <taxon>Insecta</taxon>
        <taxon>Pterygota</taxon>
        <taxon>Neoptera</taxon>
        <taxon>Polyneoptera</taxon>
        <taxon>Dictyoptera</taxon>
        <taxon>Blattodea</taxon>
        <taxon>Blattoidea</taxon>
        <taxon>Termitoidae</taxon>
        <taxon>Kalotermitidae</taxon>
        <taxon>Neotermitinae</taxon>
        <taxon>Roisinitermes</taxon>
    </lineage>
</organism>
<evidence type="ECO:0000256" key="8">
    <source>
        <dbReference type="ARBA" id="ARBA00022989"/>
    </source>
</evidence>
<evidence type="ECO:0000256" key="2">
    <source>
        <dbReference type="ARBA" id="ARBA00008892"/>
    </source>
</evidence>
<comment type="subunit">
    <text evidence="3">F-type ATPases have 2 components, CF(1) - the catalytic core - and CF(0) - the membrane proton channel.</text>
</comment>
<gene>
    <name evidence="14" type="primary">atp8</name>
</gene>
<evidence type="ECO:0000256" key="1">
    <source>
        <dbReference type="ARBA" id="ARBA00004304"/>
    </source>
</evidence>
<evidence type="ECO:0000256" key="5">
    <source>
        <dbReference type="ARBA" id="ARBA00022547"/>
    </source>
</evidence>
<proteinExistence type="inferred from homology"/>
<evidence type="ECO:0000256" key="6">
    <source>
        <dbReference type="ARBA" id="ARBA00022692"/>
    </source>
</evidence>
<evidence type="ECO:0000256" key="7">
    <source>
        <dbReference type="ARBA" id="ARBA00022781"/>
    </source>
</evidence>
<keyword evidence="10 12" id="KW-0496">Mitochondrion</keyword>
<evidence type="ECO:0000256" key="4">
    <source>
        <dbReference type="ARBA" id="ARBA00022448"/>
    </source>
</evidence>
<name>A0A3G2SEH1_9NEOP</name>
<reference evidence="14" key="1">
    <citation type="journal article" date="2018" name="J. Anim. Genet.">
        <title>Roisinitermesebogoensis gen. &amp; sp. n., an outstanding drywood termite with snapping soldiers from Cameroon (Isoptera, Kalotermitidae).</title>
        <authorList>
            <person name="Scheffrahn R.H."/>
            <person name="Bourguignon T."/>
            <person name="Akama P.D."/>
            <person name="Sillam-Dusses D."/>
            <person name="Sobotnik J."/>
        </authorList>
    </citation>
    <scope>NUCLEOTIDE SEQUENCE</scope>
</reference>
<dbReference type="AlphaFoldDB" id="A0A3G2SEH1"/>
<keyword evidence="9 12" id="KW-0406">Ion transport</keyword>
<dbReference type="GO" id="GO:0045259">
    <property type="term" value="C:proton-transporting ATP synthase complex"/>
    <property type="evidence" value="ECO:0007669"/>
    <property type="project" value="UniProtKB-KW"/>
</dbReference>
<feature type="transmembrane region" description="Helical" evidence="13">
    <location>
        <begin position="6"/>
        <end position="31"/>
    </location>
</feature>
<comment type="similarity">
    <text evidence="2 12">Belongs to the ATPase protein 8 family.</text>
</comment>
<dbReference type="InterPro" id="IPR001421">
    <property type="entry name" value="ATP8_metazoa"/>
</dbReference>
<evidence type="ECO:0000256" key="3">
    <source>
        <dbReference type="ARBA" id="ARBA00011291"/>
    </source>
</evidence>
<keyword evidence="11 13" id="KW-0472">Membrane</keyword>
<keyword evidence="5 12" id="KW-0138">CF(0)</keyword>
<dbReference type="Pfam" id="PF00895">
    <property type="entry name" value="ATP-synt_8"/>
    <property type="match status" value="1"/>
</dbReference>
<comment type="subcellular location">
    <subcellularLocation>
        <location evidence="1 12">Mitochondrion membrane</location>
        <topology evidence="1 12">Single-pass membrane protein</topology>
    </subcellularLocation>
</comment>
<dbReference type="GO" id="GO:0031966">
    <property type="term" value="C:mitochondrial membrane"/>
    <property type="evidence" value="ECO:0007669"/>
    <property type="project" value="UniProtKB-SubCell"/>
</dbReference>
<dbReference type="GO" id="GO:0015986">
    <property type="term" value="P:proton motive force-driven ATP synthesis"/>
    <property type="evidence" value="ECO:0007669"/>
    <property type="project" value="InterPro"/>
</dbReference>
<evidence type="ECO:0000256" key="13">
    <source>
        <dbReference type="SAM" id="Phobius"/>
    </source>
</evidence>
<geneLocation type="mitochondrion" evidence="14"/>